<evidence type="ECO:0000256" key="1">
    <source>
        <dbReference type="ARBA" id="ARBA00004141"/>
    </source>
</evidence>
<feature type="transmembrane region" description="Helical" evidence="6">
    <location>
        <begin position="158"/>
        <end position="178"/>
    </location>
</feature>
<evidence type="ECO:0000256" key="2">
    <source>
        <dbReference type="ARBA" id="ARBA00005587"/>
    </source>
</evidence>
<dbReference type="InterPro" id="IPR051633">
    <property type="entry name" value="AceTr"/>
</dbReference>
<dbReference type="RefSeq" id="XP_018142279.1">
    <property type="nucleotide sequence ID" value="XM_018291743.1"/>
</dbReference>
<dbReference type="AlphaFoldDB" id="A0A179FH76"/>
<evidence type="ECO:0000256" key="3">
    <source>
        <dbReference type="ARBA" id="ARBA00022692"/>
    </source>
</evidence>
<proteinExistence type="inferred from homology"/>
<evidence type="ECO:0000313" key="8">
    <source>
        <dbReference type="Proteomes" id="UP000078397"/>
    </source>
</evidence>
<evidence type="ECO:0000313" key="7">
    <source>
        <dbReference type="EMBL" id="OAQ64965.1"/>
    </source>
</evidence>
<name>A0A179FH76_METCM</name>
<dbReference type="EMBL" id="LSBJ02000005">
    <property type="protein sequence ID" value="OAQ64965.1"/>
    <property type="molecule type" value="Genomic_DNA"/>
</dbReference>
<dbReference type="PANTHER" id="PTHR31123">
    <property type="entry name" value="ACCUMULATION OF DYADS PROTEIN 2-RELATED"/>
    <property type="match status" value="1"/>
</dbReference>
<reference evidence="7 8" key="1">
    <citation type="journal article" date="2016" name="PLoS Pathog.">
        <title>Biosynthesis of antibiotic leucinostatins in bio-control fungus Purpureocillium lilacinum and their inhibition on phytophthora revealed by genome mining.</title>
        <authorList>
            <person name="Wang G."/>
            <person name="Liu Z."/>
            <person name="Lin R."/>
            <person name="Li E."/>
            <person name="Mao Z."/>
            <person name="Ling J."/>
            <person name="Yang Y."/>
            <person name="Yin W.B."/>
            <person name="Xie B."/>
        </authorList>
    </citation>
    <scope>NUCLEOTIDE SEQUENCE [LARGE SCALE GENOMIC DNA]</scope>
    <source>
        <strain evidence="7">170</strain>
    </source>
</reference>
<keyword evidence="4 6" id="KW-1133">Transmembrane helix</keyword>
<comment type="caution">
    <text evidence="7">The sequence shown here is derived from an EMBL/GenBank/DDBJ whole genome shotgun (WGS) entry which is preliminary data.</text>
</comment>
<keyword evidence="3 6" id="KW-0812">Transmembrane</keyword>
<feature type="transmembrane region" description="Helical" evidence="6">
    <location>
        <begin position="226"/>
        <end position="246"/>
    </location>
</feature>
<dbReference type="STRING" id="1380566.A0A179FH76"/>
<keyword evidence="8" id="KW-1185">Reference proteome</keyword>
<dbReference type="GO" id="GO:0005886">
    <property type="term" value="C:plasma membrane"/>
    <property type="evidence" value="ECO:0007669"/>
    <property type="project" value="TreeGrafter"/>
</dbReference>
<comment type="subcellular location">
    <subcellularLocation>
        <location evidence="1">Membrane</location>
        <topology evidence="1">Multi-pass membrane protein</topology>
    </subcellularLocation>
</comment>
<feature type="transmembrane region" description="Helical" evidence="6">
    <location>
        <begin position="185"/>
        <end position="206"/>
    </location>
</feature>
<dbReference type="Proteomes" id="UP000078397">
    <property type="component" value="Unassembled WGS sequence"/>
</dbReference>
<protein>
    <submittedName>
        <fullName evidence="7">Plasma membrane ammonium transporter (Ato3)</fullName>
    </submittedName>
</protein>
<keyword evidence="5 6" id="KW-0472">Membrane</keyword>
<comment type="similarity">
    <text evidence="2">Belongs to the acetate uptake transporter (AceTr) (TC 2.A.96) family.</text>
</comment>
<dbReference type="PANTHER" id="PTHR31123:SF4">
    <property type="entry name" value="PROTEIN ALCS"/>
    <property type="match status" value="1"/>
</dbReference>
<dbReference type="GeneID" id="28855737"/>
<dbReference type="Pfam" id="PF01184">
    <property type="entry name" value="Gpr1_Fun34_YaaH"/>
    <property type="match status" value="1"/>
</dbReference>
<feature type="transmembrane region" description="Helical" evidence="6">
    <location>
        <begin position="92"/>
        <end position="110"/>
    </location>
</feature>
<gene>
    <name evidence="7" type="ORF">VFPPC_13972</name>
</gene>
<feature type="transmembrane region" description="Helical" evidence="6">
    <location>
        <begin position="52"/>
        <end position="72"/>
    </location>
</feature>
<accession>A0A179FH76</accession>
<dbReference type="OrthoDB" id="3648309at2759"/>
<feature type="transmembrane region" description="Helical" evidence="6">
    <location>
        <begin position="117"/>
        <end position="138"/>
    </location>
</feature>
<sequence length="281" mass="29879">MTYQNDESSKESQAEQLGRVQTQASIMIPPELFEQLYLSPQNKVKGKLRQTLGNPTPIAIAGFLLCTTPASMALLEWQGAGGFGAAANVGSYFYLGGLLLVLGAIGEWLLGNTFPATVFSTFGGFWFTFGATITPGYGAYGLYSTTGQEMDGLKEAQFFATFSFFLIAMAILCSVFTLASIRTNLVFFSIFLLLVPTFGCLAASFLATAHGSTDSAKTLQHAGAGLLFVVSLLGWYIFLALVLLSVDFPYVRLPLGDLSTVVRGAGDGEGDGAVEEADSKV</sequence>
<evidence type="ECO:0000256" key="4">
    <source>
        <dbReference type="ARBA" id="ARBA00022989"/>
    </source>
</evidence>
<dbReference type="GO" id="GO:0015123">
    <property type="term" value="F:acetate transmembrane transporter activity"/>
    <property type="evidence" value="ECO:0007669"/>
    <property type="project" value="TreeGrafter"/>
</dbReference>
<evidence type="ECO:0000256" key="6">
    <source>
        <dbReference type="SAM" id="Phobius"/>
    </source>
</evidence>
<dbReference type="InterPro" id="IPR000791">
    <property type="entry name" value="Gpr1/Fun34/SatP-like"/>
</dbReference>
<dbReference type="KEGG" id="pchm:VFPPC_13972"/>
<organism evidence="7 8">
    <name type="scientific">Pochonia chlamydosporia 170</name>
    <dbReference type="NCBI Taxonomy" id="1380566"/>
    <lineage>
        <taxon>Eukaryota</taxon>
        <taxon>Fungi</taxon>
        <taxon>Dikarya</taxon>
        <taxon>Ascomycota</taxon>
        <taxon>Pezizomycotina</taxon>
        <taxon>Sordariomycetes</taxon>
        <taxon>Hypocreomycetidae</taxon>
        <taxon>Hypocreales</taxon>
        <taxon>Clavicipitaceae</taxon>
        <taxon>Pochonia</taxon>
    </lineage>
</organism>
<evidence type="ECO:0000256" key="5">
    <source>
        <dbReference type="ARBA" id="ARBA00023136"/>
    </source>
</evidence>